<dbReference type="OrthoDB" id="679141at2759"/>
<dbReference type="Proteomes" id="UP000231279">
    <property type="component" value="Unassembled WGS sequence"/>
</dbReference>
<dbReference type="STRING" id="429701.A0A2G9GU98"/>
<dbReference type="AlphaFoldDB" id="A0A2G9GU98"/>
<keyword evidence="1" id="KW-0175">Coiled coil</keyword>
<gene>
    <name evidence="4" type="ORF">CDL12_18830</name>
</gene>
<protein>
    <submittedName>
        <fullName evidence="4">Uncharacterized protein</fullName>
    </submittedName>
</protein>
<keyword evidence="5" id="KW-1185">Reference proteome</keyword>
<proteinExistence type="predicted"/>
<keyword evidence="3" id="KW-0732">Signal</keyword>
<organism evidence="4 5">
    <name type="scientific">Handroanthus impetiginosus</name>
    <dbReference type="NCBI Taxonomy" id="429701"/>
    <lineage>
        <taxon>Eukaryota</taxon>
        <taxon>Viridiplantae</taxon>
        <taxon>Streptophyta</taxon>
        <taxon>Embryophyta</taxon>
        <taxon>Tracheophyta</taxon>
        <taxon>Spermatophyta</taxon>
        <taxon>Magnoliopsida</taxon>
        <taxon>eudicotyledons</taxon>
        <taxon>Gunneridae</taxon>
        <taxon>Pentapetalae</taxon>
        <taxon>asterids</taxon>
        <taxon>lamiids</taxon>
        <taxon>Lamiales</taxon>
        <taxon>Bignoniaceae</taxon>
        <taxon>Crescentiina</taxon>
        <taxon>Tabebuia alliance</taxon>
        <taxon>Handroanthus</taxon>
    </lineage>
</organism>
<reference evidence="5" key="1">
    <citation type="journal article" date="2018" name="Gigascience">
        <title>Genome assembly of the Pink Ipe (Handroanthus impetiginosus, Bignoniaceae), a highly valued, ecologically keystone Neotropical timber forest tree.</title>
        <authorList>
            <person name="Silva-Junior O.B."/>
            <person name="Grattapaglia D."/>
            <person name="Novaes E."/>
            <person name="Collevatti R.G."/>
        </authorList>
    </citation>
    <scope>NUCLEOTIDE SEQUENCE [LARGE SCALE GENOMIC DNA]</scope>
    <source>
        <strain evidence="5">cv. UFG-1</strain>
    </source>
</reference>
<evidence type="ECO:0000256" key="3">
    <source>
        <dbReference type="SAM" id="SignalP"/>
    </source>
</evidence>
<dbReference type="Gene3D" id="1.10.287.1490">
    <property type="match status" value="1"/>
</dbReference>
<sequence length="293" mass="33365">MAISLILVPAIFASLFVSLTVSDALISPVEYQTPSFCSDQANQNSLACEVEEAKLKIARLESILEDRIGEINAKIQYFGDCERKIEELTTEIDRLKTALSGFEQDYSGANLKLSALEEEIRLLWATSRKNNFEIYALESKALDAEGRLKEITSQVEQMSEIVSEQWIQIQQLEQAVYMAEIRTAKVKRELWRRCPFVKFVTTLYDDFLKTLKRILEPYVLGNSMLAFCKSRALQAFASAKYYHHQLQGFIRHAMKSHELTAPLAHEEVVFFVTSALVVLPIMTACMLLLSQFS</sequence>
<feature type="chain" id="PRO_5013748711" evidence="3">
    <location>
        <begin position="25"/>
        <end position="293"/>
    </location>
</feature>
<comment type="caution">
    <text evidence="4">The sequence shown here is derived from an EMBL/GenBank/DDBJ whole genome shotgun (WGS) entry which is preliminary data.</text>
</comment>
<evidence type="ECO:0000256" key="2">
    <source>
        <dbReference type="SAM" id="Phobius"/>
    </source>
</evidence>
<dbReference type="PANTHER" id="PTHR34360:SF2">
    <property type="entry name" value="MYOSIN HEAVY CHAIN-LIKE PROTEIN"/>
    <property type="match status" value="1"/>
</dbReference>
<dbReference type="PANTHER" id="PTHR34360">
    <property type="entry name" value="OS08G0519400 PROTEIN"/>
    <property type="match status" value="1"/>
</dbReference>
<accession>A0A2G9GU98</accession>
<evidence type="ECO:0000313" key="4">
    <source>
        <dbReference type="EMBL" id="PIN08590.1"/>
    </source>
</evidence>
<keyword evidence="2" id="KW-0472">Membrane</keyword>
<keyword evidence="2" id="KW-0812">Transmembrane</keyword>
<name>A0A2G9GU98_9LAMI</name>
<evidence type="ECO:0000313" key="5">
    <source>
        <dbReference type="Proteomes" id="UP000231279"/>
    </source>
</evidence>
<evidence type="ECO:0000256" key="1">
    <source>
        <dbReference type="SAM" id="Coils"/>
    </source>
</evidence>
<feature type="transmembrane region" description="Helical" evidence="2">
    <location>
        <begin position="268"/>
        <end position="289"/>
    </location>
</feature>
<feature type="coiled-coil region" evidence="1">
    <location>
        <begin position="43"/>
        <end position="119"/>
    </location>
</feature>
<dbReference type="EMBL" id="NKXS01003763">
    <property type="protein sequence ID" value="PIN08590.1"/>
    <property type="molecule type" value="Genomic_DNA"/>
</dbReference>
<keyword evidence="2" id="KW-1133">Transmembrane helix</keyword>
<feature type="signal peptide" evidence="3">
    <location>
        <begin position="1"/>
        <end position="24"/>
    </location>
</feature>